<evidence type="ECO:0000313" key="3">
    <source>
        <dbReference type="EMBL" id="VDN11560.1"/>
    </source>
</evidence>
<name>A0A3P7LDZ4_DIBLA</name>
<dbReference type="Proteomes" id="UP000281553">
    <property type="component" value="Unassembled WGS sequence"/>
</dbReference>
<accession>A0A3P7LDZ4</accession>
<sequence>MKRLKEEEEHGPKEIWETSTGSAQGSEDEKEDTKMQNDQSSVNQPTKSPQEKKQHGNKKAGKSRKEEEEEEDDILPGDVDADEKKAWRRTSVSQRRRLRRYQLNRLKYFYAIAEFDSAETAAAVYEACDGVEYGSTGIRFDLRFVDDSETFSTPAVHSTRITLTWDKTPAARTEWLREQFETSADPKTTLTQRKDEVKLIYH</sequence>
<dbReference type="OrthoDB" id="431825at2759"/>
<proteinExistence type="predicted"/>
<feature type="compositionally biased region" description="Polar residues" evidence="1">
    <location>
        <begin position="36"/>
        <end position="48"/>
    </location>
</feature>
<organism evidence="3 4">
    <name type="scientific">Dibothriocephalus latus</name>
    <name type="common">Fish tapeworm</name>
    <name type="synonym">Diphyllobothrium latum</name>
    <dbReference type="NCBI Taxonomy" id="60516"/>
    <lineage>
        <taxon>Eukaryota</taxon>
        <taxon>Metazoa</taxon>
        <taxon>Spiralia</taxon>
        <taxon>Lophotrochozoa</taxon>
        <taxon>Platyhelminthes</taxon>
        <taxon>Cestoda</taxon>
        <taxon>Eucestoda</taxon>
        <taxon>Diphyllobothriidea</taxon>
        <taxon>Diphyllobothriidae</taxon>
        <taxon>Dibothriocephalus</taxon>
    </lineage>
</organism>
<dbReference type="EMBL" id="UYRU01051735">
    <property type="protein sequence ID" value="VDN11560.1"/>
    <property type="molecule type" value="Genomic_DNA"/>
</dbReference>
<dbReference type="GO" id="GO:0006364">
    <property type="term" value="P:rRNA processing"/>
    <property type="evidence" value="ECO:0007669"/>
    <property type="project" value="InterPro"/>
</dbReference>
<dbReference type="AlphaFoldDB" id="A0A3P7LDZ4"/>
<dbReference type="PANTHER" id="PTHR12202:SF0">
    <property type="entry name" value="ESF1 HOMOLOG"/>
    <property type="match status" value="1"/>
</dbReference>
<feature type="domain" description="ESF1 RRM" evidence="2">
    <location>
        <begin position="52"/>
        <end position="155"/>
    </location>
</feature>
<dbReference type="Pfam" id="PF25121">
    <property type="entry name" value="RRM_ESF1"/>
    <property type="match status" value="1"/>
</dbReference>
<feature type="compositionally biased region" description="Acidic residues" evidence="1">
    <location>
        <begin position="67"/>
        <end position="77"/>
    </location>
</feature>
<dbReference type="PANTHER" id="PTHR12202">
    <property type="entry name" value="ESF1 HOMOLOG"/>
    <property type="match status" value="1"/>
</dbReference>
<evidence type="ECO:0000256" key="1">
    <source>
        <dbReference type="SAM" id="MobiDB-lite"/>
    </source>
</evidence>
<dbReference type="GO" id="GO:0003723">
    <property type="term" value="F:RNA binding"/>
    <property type="evidence" value="ECO:0007669"/>
    <property type="project" value="TreeGrafter"/>
</dbReference>
<reference evidence="3 4" key="1">
    <citation type="submission" date="2018-11" db="EMBL/GenBank/DDBJ databases">
        <authorList>
            <consortium name="Pathogen Informatics"/>
        </authorList>
    </citation>
    <scope>NUCLEOTIDE SEQUENCE [LARGE SCALE GENOMIC DNA]</scope>
</reference>
<dbReference type="InterPro" id="IPR056750">
    <property type="entry name" value="RRM_ESF1"/>
</dbReference>
<keyword evidence="4" id="KW-1185">Reference proteome</keyword>
<evidence type="ECO:0000259" key="2">
    <source>
        <dbReference type="Pfam" id="PF25121"/>
    </source>
</evidence>
<gene>
    <name evidence="3" type="ORF">DILT_LOCUS7391</name>
</gene>
<dbReference type="InterPro" id="IPR039754">
    <property type="entry name" value="Esf1"/>
</dbReference>
<evidence type="ECO:0000313" key="4">
    <source>
        <dbReference type="Proteomes" id="UP000281553"/>
    </source>
</evidence>
<protein>
    <recommendedName>
        <fullName evidence="2">ESF1 RRM domain-containing protein</fullName>
    </recommendedName>
</protein>
<feature type="compositionally biased region" description="Basic and acidic residues" evidence="1">
    <location>
        <begin position="1"/>
        <end position="16"/>
    </location>
</feature>
<feature type="region of interest" description="Disordered" evidence="1">
    <location>
        <begin position="1"/>
        <end position="77"/>
    </location>
</feature>